<dbReference type="PANTHER" id="PTHR46342:SF1">
    <property type="entry name" value="ALPHA-CATULIN"/>
    <property type="match status" value="1"/>
</dbReference>
<reference evidence="4" key="2">
    <citation type="submission" date="2025-09" db="UniProtKB">
        <authorList>
            <consortium name="Ensembl"/>
        </authorList>
    </citation>
    <scope>IDENTIFICATION</scope>
</reference>
<evidence type="ECO:0000313" key="4">
    <source>
        <dbReference type="Ensembl" id="ENSEBUP00000002154.1"/>
    </source>
</evidence>
<feature type="compositionally biased region" description="Basic and acidic residues" evidence="3">
    <location>
        <begin position="133"/>
        <end position="143"/>
    </location>
</feature>
<organism evidence="4 5">
    <name type="scientific">Eptatretus burgeri</name>
    <name type="common">Inshore hagfish</name>
    <dbReference type="NCBI Taxonomy" id="7764"/>
    <lineage>
        <taxon>Eukaryota</taxon>
        <taxon>Metazoa</taxon>
        <taxon>Chordata</taxon>
        <taxon>Craniata</taxon>
        <taxon>Vertebrata</taxon>
        <taxon>Cyclostomata</taxon>
        <taxon>Myxini</taxon>
        <taxon>Myxiniformes</taxon>
        <taxon>Myxinidae</taxon>
        <taxon>Eptatretinae</taxon>
        <taxon>Eptatretus</taxon>
    </lineage>
</organism>
<dbReference type="GO" id="GO:0007266">
    <property type="term" value="P:Rho protein signal transduction"/>
    <property type="evidence" value="ECO:0007669"/>
    <property type="project" value="InterPro"/>
</dbReference>
<dbReference type="Proteomes" id="UP000694388">
    <property type="component" value="Unplaced"/>
</dbReference>
<dbReference type="AlphaFoldDB" id="A0A8C4NFE5"/>
<dbReference type="InterPro" id="IPR036723">
    <property type="entry name" value="Alpha-catenin/vinculin-like_sf"/>
</dbReference>
<feature type="compositionally biased region" description="Polar residues" evidence="3">
    <location>
        <begin position="116"/>
        <end position="130"/>
    </location>
</feature>
<name>A0A8C4NFE5_EPTBU</name>
<accession>A0A8C4NFE5</accession>
<sequence>MDIRTRSVEQTLSRLVSQITTLVNGVGTPKTTGTSWGVGVAVELGRAVERFVAFGEALAENQPQVKVSAMEACGDARRAGAMLAALVCLRDPGGRPQKSPETAAQGGSEMLAGHVSQKNLPGTSSASLTTKVHPADQIDEDTKFSPLGSSTWKRASLSSLSGTVPSTHRDSAHHLSPCGPALAFLCVPYANAGRSNCCVTDRNSWKTGSRESQRDGGCQEYERSCADIQ</sequence>
<dbReference type="Gene3D" id="1.20.120.230">
    <property type="entry name" value="Alpha-catenin/vinculin-like"/>
    <property type="match status" value="1"/>
</dbReference>
<feature type="region of interest" description="Disordered" evidence="3">
    <location>
        <begin position="115"/>
        <end position="149"/>
    </location>
</feature>
<dbReference type="Ensembl" id="ENSEBUT00000002499.1">
    <property type="protein sequence ID" value="ENSEBUP00000002154.1"/>
    <property type="gene ID" value="ENSEBUG00000001700.1"/>
</dbReference>
<evidence type="ECO:0000313" key="5">
    <source>
        <dbReference type="Proteomes" id="UP000694388"/>
    </source>
</evidence>
<keyword evidence="2" id="KW-0963">Cytoplasm</keyword>
<comment type="subcellular location">
    <subcellularLocation>
        <location evidence="1">Cytoplasm</location>
    </subcellularLocation>
</comment>
<evidence type="ECO:0000256" key="2">
    <source>
        <dbReference type="ARBA" id="ARBA00022490"/>
    </source>
</evidence>
<proteinExistence type="predicted"/>
<dbReference type="GO" id="GO:0007155">
    <property type="term" value="P:cell adhesion"/>
    <property type="evidence" value="ECO:0007669"/>
    <property type="project" value="InterPro"/>
</dbReference>
<evidence type="ECO:0000256" key="1">
    <source>
        <dbReference type="ARBA" id="ARBA00004496"/>
    </source>
</evidence>
<dbReference type="GO" id="GO:0005737">
    <property type="term" value="C:cytoplasm"/>
    <property type="evidence" value="ECO:0007669"/>
    <property type="project" value="UniProtKB-SubCell"/>
</dbReference>
<evidence type="ECO:0000256" key="3">
    <source>
        <dbReference type="SAM" id="MobiDB-lite"/>
    </source>
</evidence>
<keyword evidence="5" id="KW-1185">Reference proteome</keyword>
<dbReference type="PANTHER" id="PTHR46342">
    <property type="entry name" value="ALPHA-CATULIN"/>
    <property type="match status" value="1"/>
</dbReference>
<reference evidence="4" key="1">
    <citation type="submission" date="2025-08" db="UniProtKB">
        <authorList>
            <consortium name="Ensembl"/>
        </authorList>
    </citation>
    <scope>IDENTIFICATION</scope>
</reference>
<dbReference type="InterPro" id="IPR030045">
    <property type="entry name" value="CTNNAL1"/>
</dbReference>
<dbReference type="SUPFAM" id="SSF47220">
    <property type="entry name" value="alpha-catenin/vinculin-like"/>
    <property type="match status" value="1"/>
</dbReference>
<dbReference type="GO" id="GO:0051015">
    <property type="term" value="F:actin filament binding"/>
    <property type="evidence" value="ECO:0007669"/>
    <property type="project" value="InterPro"/>
</dbReference>
<protein>
    <submittedName>
        <fullName evidence="4">Uncharacterized protein</fullName>
    </submittedName>
</protein>